<dbReference type="InterPro" id="IPR054722">
    <property type="entry name" value="PolX-like_BBD"/>
</dbReference>
<dbReference type="AlphaFoldDB" id="A0A438C085"/>
<comment type="caution">
    <text evidence="3">The sequence shown here is derived from an EMBL/GenBank/DDBJ whole genome shotgun (WGS) entry which is preliminary data.</text>
</comment>
<dbReference type="EMBL" id="QGNW01002586">
    <property type="protein sequence ID" value="RVW16647.1"/>
    <property type="molecule type" value="Genomic_DNA"/>
</dbReference>
<feature type="region of interest" description="Disordered" evidence="1">
    <location>
        <begin position="1"/>
        <end position="22"/>
    </location>
</feature>
<evidence type="ECO:0000259" key="2">
    <source>
        <dbReference type="PROSITE" id="PS50828"/>
    </source>
</evidence>
<feature type="domain" description="Smr" evidence="2">
    <location>
        <begin position="318"/>
        <end position="349"/>
    </location>
</feature>
<dbReference type="PROSITE" id="PS50828">
    <property type="entry name" value="SMR"/>
    <property type="match status" value="1"/>
</dbReference>
<dbReference type="Proteomes" id="UP000288805">
    <property type="component" value="Unassembled WGS sequence"/>
</dbReference>
<evidence type="ECO:0000313" key="4">
    <source>
        <dbReference type="Proteomes" id="UP000288805"/>
    </source>
</evidence>
<sequence length="349" mass="39162">MKKAMMGATWSESEESSEEEKEKEVANMCFMTIDDLDEGSKKDKWLLDIGCSRHMTGDESKFAFLTKRKRGYITFGDNVKGRIIGQGNIVVLRANEKVTRGVGESAKAADRFASCREERMREGGADESGGGFSMRGKSGQGESFCLFSSERKDSGEGGGFFRGSSLEFYTGIYGLEKLRIKEIFNQVKERQIDHGRIGKRFYAMTLNVTEPDIHDFGKLSQKQETLQLSVLVMRALGDCLGWRVHAYAVGTSAREDQCILPSSVHVIDGAPEFPDVIHGRPFIYSMEYWIPLWGNMSTREFLQESTGHTPSMNTGLRIYLHGLHVSEAIHVLKHELNLLRSTTRSTDQA</sequence>
<evidence type="ECO:0000256" key="1">
    <source>
        <dbReference type="SAM" id="MobiDB-lite"/>
    </source>
</evidence>
<dbReference type="Pfam" id="PF22936">
    <property type="entry name" value="Pol_BBD"/>
    <property type="match status" value="1"/>
</dbReference>
<evidence type="ECO:0000313" key="3">
    <source>
        <dbReference type="EMBL" id="RVW16647.1"/>
    </source>
</evidence>
<protein>
    <recommendedName>
        <fullName evidence="2">Smr domain-containing protein</fullName>
    </recommendedName>
</protein>
<organism evidence="3 4">
    <name type="scientific">Vitis vinifera</name>
    <name type="common">Grape</name>
    <dbReference type="NCBI Taxonomy" id="29760"/>
    <lineage>
        <taxon>Eukaryota</taxon>
        <taxon>Viridiplantae</taxon>
        <taxon>Streptophyta</taxon>
        <taxon>Embryophyta</taxon>
        <taxon>Tracheophyta</taxon>
        <taxon>Spermatophyta</taxon>
        <taxon>Magnoliopsida</taxon>
        <taxon>eudicotyledons</taxon>
        <taxon>Gunneridae</taxon>
        <taxon>Pentapetalae</taxon>
        <taxon>rosids</taxon>
        <taxon>Vitales</taxon>
        <taxon>Vitaceae</taxon>
        <taxon>Viteae</taxon>
        <taxon>Vitis</taxon>
    </lineage>
</organism>
<name>A0A438C085_VITVI</name>
<proteinExistence type="predicted"/>
<reference evidence="3 4" key="1">
    <citation type="journal article" date="2018" name="PLoS Genet.">
        <title>Population sequencing reveals clonal diversity and ancestral inbreeding in the grapevine cultivar Chardonnay.</title>
        <authorList>
            <person name="Roach M.J."/>
            <person name="Johnson D.L."/>
            <person name="Bohlmann J."/>
            <person name="van Vuuren H.J."/>
            <person name="Jones S.J."/>
            <person name="Pretorius I.S."/>
            <person name="Schmidt S.A."/>
            <person name="Borneman A.R."/>
        </authorList>
    </citation>
    <scope>NUCLEOTIDE SEQUENCE [LARGE SCALE GENOMIC DNA]</scope>
    <source>
        <strain evidence="4">cv. Chardonnay</strain>
        <tissue evidence="3">Leaf</tissue>
    </source>
</reference>
<gene>
    <name evidence="3" type="ORF">CK203_080914</name>
</gene>
<accession>A0A438C085</accession>
<dbReference type="InterPro" id="IPR002625">
    <property type="entry name" value="Smr_dom"/>
</dbReference>